<feature type="transmembrane region" description="Helical" evidence="2">
    <location>
        <begin position="274"/>
        <end position="292"/>
    </location>
</feature>
<accession>A0ABN9U3E2</accession>
<feature type="transmembrane region" description="Helical" evidence="2">
    <location>
        <begin position="112"/>
        <end position="130"/>
    </location>
</feature>
<feature type="transmembrane region" description="Helical" evidence="2">
    <location>
        <begin position="243"/>
        <end position="262"/>
    </location>
</feature>
<feature type="transmembrane region" description="Helical" evidence="2">
    <location>
        <begin position="136"/>
        <end position="156"/>
    </location>
</feature>
<organism evidence="3 4">
    <name type="scientific">Prorocentrum cordatum</name>
    <dbReference type="NCBI Taxonomy" id="2364126"/>
    <lineage>
        <taxon>Eukaryota</taxon>
        <taxon>Sar</taxon>
        <taxon>Alveolata</taxon>
        <taxon>Dinophyceae</taxon>
        <taxon>Prorocentrales</taxon>
        <taxon>Prorocentraceae</taxon>
        <taxon>Prorocentrum</taxon>
    </lineage>
</organism>
<feature type="transmembrane region" description="Helical" evidence="2">
    <location>
        <begin position="214"/>
        <end position="231"/>
    </location>
</feature>
<proteinExistence type="predicted"/>
<comment type="caution">
    <text evidence="3">The sequence shown here is derived from an EMBL/GenBank/DDBJ whole genome shotgun (WGS) entry which is preliminary data.</text>
</comment>
<dbReference type="Proteomes" id="UP001189429">
    <property type="component" value="Unassembled WGS sequence"/>
</dbReference>
<name>A0ABN9U3E2_9DINO</name>
<evidence type="ECO:0000256" key="1">
    <source>
        <dbReference type="SAM" id="MobiDB-lite"/>
    </source>
</evidence>
<feature type="region of interest" description="Disordered" evidence="1">
    <location>
        <begin position="308"/>
        <end position="363"/>
    </location>
</feature>
<keyword evidence="2" id="KW-0472">Membrane</keyword>
<protein>
    <submittedName>
        <fullName evidence="3">Uncharacterized protein</fullName>
    </submittedName>
</protein>
<keyword evidence="2" id="KW-0812">Transmembrane</keyword>
<evidence type="ECO:0000313" key="3">
    <source>
        <dbReference type="EMBL" id="CAK0853349.1"/>
    </source>
</evidence>
<dbReference type="EMBL" id="CAUYUJ010015393">
    <property type="protein sequence ID" value="CAK0853349.1"/>
    <property type="molecule type" value="Genomic_DNA"/>
</dbReference>
<gene>
    <name evidence="3" type="ORF">PCOR1329_LOCUS44862</name>
</gene>
<feature type="compositionally biased region" description="Pro residues" evidence="1">
    <location>
        <begin position="345"/>
        <end position="354"/>
    </location>
</feature>
<evidence type="ECO:0000313" key="4">
    <source>
        <dbReference type="Proteomes" id="UP001189429"/>
    </source>
</evidence>
<keyword evidence="2" id="KW-1133">Transmembrane helix</keyword>
<evidence type="ECO:0000256" key="2">
    <source>
        <dbReference type="SAM" id="Phobius"/>
    </source>
</evidence>
<keyword evidence="4" id="KW-1185">Reference proteome</keyword>
<sequence>MYCSRRALVVPSRQASRRLPNSREMVGGGAGSRRRGVELLRGHPLPRAIAAARRRRRLGRPQESGIGAHILGRHTFGVRNGCYMALPTTMMIAALLHERENGLYDELTGKSMVVACAMASGGGLLMSLAVDTSLEAFLSVLPMGLLGCAVGMFRWIYLQNLFPHGEATTCDYTFKVAVIMLSATAACSAEISAFFDWPSYIDFVHTGIPHKRWLATWTLIGSSSAALVLLAELRLLPHISVSVIGLPLPACSTAAAALYNAWLGNWLEILGGDFRLPALWYVGLAVYVLSLWRFARVRWAEAVFGAGAAEREEPTPPRTSPGRHAAPAAPSLARPGPGRGYAPLPGGPRAPTRPRPPKRVTFA</sequence>
<feature type="region of interest" description="Disordered" evidence="1">
    <location>
        <begin position="13"/>
        <end position="33"/>
    </location>
</feature>
<reference evidence="3" key="1">
    <citation type="submission" date="2023-10" db="EMBL/GenBank/DDBJ databases">
        <authorList>
            <person name="Chen Y."/>
            <person name="Shah S."/>
            <person name="Dougan E. K."/>
            <person name="Thang M."/>
            <person name="Chan C."/>
        </authorList>
    </citation>
    <scope>NUCLEOTIDE SEQUENCE [LARGE SCALE GENOMIC DNA]</scope>
</reference>